<sequence>MASEAEELRREFDITRQELDEMAEEIALAESRMAEFARHDLQVGHLREVLDRTRHRHAELDARERRLRAKFQAVLAGAPGSTH</sequence>
<dbReference type="EMBL" id="JABEPP010000003">
    <property type="protein sequence ID" value="NNM73340.1"/>
    <property type="molecule type" value="Genomic_DNA"/>
</dbReference>
<reference evidence="2 3" key="1">
    <citation type="submission" date="2020-04" db="EMBL/GenBank/DDBJ databases">
        <title>Enterovirga sp. isolate from soil.</title>
        <authorList>
            <person name="Chea S."/>
            <person name="Kim D.-U."/>
        </authorList>
    </citation>
    <scope>NUCLEOTIDE SEQUENCE [LARGE SCALE GENOMIC DNA]</scope>
    <source>
        <strain evidence="2 3">DB1703</strain>
    </source>
</reference>
<keyword evidence="1" id="KW-0175">Coiled coil</keyword>
<keyword evidence="3" id="KW-1185">Reference proteome</keyword>
<feature type="coiled-coil region" evidence="1">
    <location>
        <begin position="5"/>
        <end position="39"/>
    </location>
</feature>
<dbReference type="AlphaFoldDB" id="A0A849IBC4"/>
<accession>A0A849IBC4</accession>
<evidence type="ECO:0000256" key="1">
    <source>
        <dbReference type="SAM" id="Coils"/>
    </source>
</evidence>
<comment type="caution">
    <text evidence="2">The sequence shown here is derived from an EMBL/GenBank/DDBJ whole genome shotgun (WGS) entry which is preliminary data.</text>
</comment>
<organism evidence="2 3">
    <name type="scientific">Enterovirga aerilata</name>
    <dbReference type="NCBI Taxonomy" id="2730920"/>
    <lineage>
        <taxon>Bacteria</taxon>
        <taxon>Pseudomonadati</taxon>
        <taxon>Pseudomonadota</taxon>
        <taxon>Alphaproteobacteria</taxon>
        <taxon>Hyphomicrobiales</taxon>
        <taxon>Methylobacteriaceae</taxon>
        <taxon>Enterovirga</taxon>
    </lineage>
</organism>
<dbReference type="RefSeq" id="WP_171218798.1">
    <property type="nucleotide sequence ID" value="NZ_JABEPP010000003.1"/>
</dbReference>
<gene>
    <name evidence="2" type="ORF">HJG44_13205</name>
</gene>
<name>A0A849IBC4_9HYPH</name>
<protein>
    <submittedName>
        <fullName evidence="2">Uncharacterized protein</fullName>
    </submittedName>
</protein>
<proteinExistence type="predicted"/>
<evidence type="ECO:0000313" key="2">
    <source>
        <dbReference type="EMBL" id="NNM73340.1"/>
    </source>
</evidence>
<evidence type="ECO:0000313" key="3">
    <source>
        <dbReference type="Proteomes" id="UP000564885"/>
    </source>
</evidence>
<dbReference type="Proteomes" id="UP000564885">
    <property type="component" value="Unassembled WGS sequence"/>
</dbReference>